<evidence type="ECO:0000313" key="1">
    <source>
        <dbReference type="EMBL" id="MBB6500197.1"/>
    </source>
</evidence>
<dbReference type="Pfam" id="PF21813">
    <property type="entry name" value="DUF6882"/>
    <property type="match status" value="1"/>
</dbReference>
<dbReference type="RefSeq" id="WP_184624905.1">
    <property type="nucleotide sequence ID" value="NZ_JACHCC010000005.1"/>
</dbReference>
<proteinExistence type="predicted"/>
<accession>A0A7X0J4G7</accession>
<name>A0A7X0J4G7_9SPHI</name>
<comment type="caution">
    <text evidence="1">The sequence shown here is derived from an EMBL/GenBank/DDBJ whole genome shotgun (WGS) entry which is preliminary data.</text>
</comment>
<gene>
    <name evidence="1" type="ORF">HDF25_002341</name>
</gene>
<dbReference type="AlphaFoldDB" id="A0A7X0J4G7"/>
<dbReference type="InterPro" id="IPR049249">
    <property type="entry name" value="DUF6882"/>
</dbReference>
<sequence>MSLFKNLFGKESGQTTANPTHQIESSTSFKTEQELLEFYGGIGLDKQRNLYGLIGDNNWNADLKKGEVSFGENLVFPIQVLGSFSHSSQTWLWAWANKQLDCPEAFLQQALQLKKYGEDNNLNLLKNSDFEADINDLHLIGMIASGLFNSSAYYLADYGQGILVVTVKADAIEKNSKDDHIRVLTVFPELISTFEMNHQTSLNNYLIQKNYSITNEGDTLTATKNGETITAEFDGQHRLTNLKG</sequence>
<dbReference type="Proteomes" id="UP000521017">
    <property type="component" value="Unassembled WGS sequence"/>
</dbReference>
<evidence type="ECO:0000313" key="2">
    <source>
        <dbReference type="Proteomes" id="UP000521017"/>
    </source>
</evidence>
<reference evidence="1 2" key="1">
    <citation type="submission" date="2020-08" db="EMBL/GenBank/DDBJ databases">
        <title>Genomic Encyclopedia of Type Strains, Phase IV (KMG-V): Genome sequencing to study the core and pangenomes of soil and plant-associated prokaryotes.</title>
        <authorList>
            <person name="Whitman W."/>
        </authorList>
    </citation>
    <scope>NUCLEOTIDE SEQUENCE [LARGE SCALE GENOMIC DNA]</scope>
    <source>
        <strain evidence="1 2">M2T3</strain>
    </source>
</reference>
<dbReference type="EMBL" id="JACHCC010000005">
    <property type="protein sequence ID" value="MBB6500197.1"/>
    <property type="molecule type" value="Genomic_DNA"/>
</dbReference>
<protein>
    <submittedName>
        <fullName evidence="1">Uncharacterized protein</fullName>
    </submittedName>
</protein>
<organism evidence="1 2">
    <name type="scientific">Pedobacter cryoconitis</name>
    <dbReference type="NCBI Taxonomy" id="188932"/>
    <lineage>
        <taxon>Bacteria</taxon>
        <taxon>Pseudomonadati</taxon>
        <taxon>Bacteroidota</taxon>
        <taxon>Sphingobacteriia</taxon>
        <taxon>Sphingobacteriales</taxon>
        <taxon>Sphingobacteriaceae</taxon>
        <taxon>Pedobacter</taxon>
    </lineage>
</organism>